<dbReference type="PANTHER" id="PTHR22978:SF5">
    <property type="entry name" value="PROTEIN BTG4"/>
    <property type="match status" value="1"/>
</dbReference>
<dbReference type="Pfam" id="PF07742">
    <property type="entry name" value="BTG"/>
    <property type="match status" value="1"/>
</dbReference>
<dbReference type="SUPFAM" id="SSF160696">
    <property type="entry name" value="BTG domain-like"/>
    <property type="match status" value="1"/>
</dbReference>
<dbReference type="InterPro" id="IPR036054">
    <property type="entry name" value="BTG-like_sf"/>
</dbReference>
<dbReference type="GeneID" id="108928714"/>
<proteinExistence type="inferred from homology"/>
<comment type="similarity">
    <text evidence="1">Belongs to the BTG family.</text>
</comment>
<dbReference type="GO" id="GO:0005737">
    <property type="term" value="C:cytoplasm"/>
    <property type="evidence" value="ECO:0007669"/>
    <property type="project" value="TreeGrafter"/>
</dbReference>
<dbReference type="AlphaFoldDB" id="A0A8C9SN32"/>
<feature type="domain" description="Anti-proliferative protein" evidence="3">
    <location>
        <begin position="88"/>
        <end position="107"/>
    </location>
</feature>
<dbReference type="OrthoDB" id="19928at2759"/>
<dbReference type="GO" id="GO:0005634">
    <property type="term" value="C:nucleus"/>
    <property type="evidence" value="ECO:0007669"/>
    <property type="project" value="TreeGrafter"/>
</dbReference>
<evidence type="ECO:0000256" key="1">
    <source>
        <dbReference type="ARBA" id="ARBA00007989"/>
    </source>
</evidence>
<dbReference type="GeneTree" id="ENSGT00950000182952"/>
<dbReference type="Gene3D" id="3.90.640.90">
    <property type="entry name" value="Anti-proliferative protein, N-terminal domain"/>
    <property type="match status" value="1"/>
</dbReference>
<sequence>MKEEIAAAVFFITCLAKKRGKLDRRRRERFAVELTALLFERYKSHWYPGEPSRGQAFRCLRMNKAQSRDPVLERACRRSEIEYEELGLPREMTIWVDPLEVSCRYGEKSSPFCVAPLEERRDHGEFSRRIASAVDRASSDYLSGASSDEESGIGGGSSSSSSSSSSANSSLSSGSSAPEPKSIPTVSNPNSVYQVSEFAAPAMQPWAQYQKRKAYHGDGYQQHQPSSGYYSQSKSFKNYRPSFVFAGPRVDRYHWVSKNRS</sequence>
<dbReference type="Ensembl" id="ENSSFOT00015078230.1">
    <property type="protein sequence ID" value="ENSSFOP00015039230.1"/>
    <property type="gene ID" value="ENSSFOG00015026246.1"/>
</dbReference>
<protein>
    <submittedName>
        <fullName evidence="4">B-cell translocation gene 4</fullName>
    </submittedName>
</protein>
<dbReference type="PRINTS" id="PR00310">
    <property type="entry name" value="ANTIPRLFBTG1"/>
</dbReference>
<dbReference type="Proteomes" id="UP000694397">
    <property type="component" value="Chromosome 10"/>
</dbReference>
<dbReference type="FunFam" id="3.90.640.90:FF:000002">
    <property type="entry name" value="BTG anti-proliferation factor 4"/>
    <property type="match status" value="1"/>
</dbReference>
<reference evidence="4" key="2">
    <citation type="submission" date="2025-08" db="UniProtKB">
        <authorList>
            <consortium name="Ensembl"/>
        </authorList>
    </citation>
    <scope>IDENTIFICATION</scope>
</reference>
<dbReference type="InterPro" id="IPR033332">
    <property type="entry name" value="BTG"/>
</dbReference>
<feature type="compositionally biased region" description="Low complexity" evidence="2">
    <location>
        <begin position="158"/>
        <end position="176"/>
    </location>
</feature>
<organism evidence="4 5">
    <name type="scientific">Scleropages formosus</name>
    <name type="common">Asian bonytongue</name>
    <name type="synonym">Osteoglossum formosum</name>
    <dbReference type="NCBI Taxonomy" id="113540"/>
    <lineage>
        <taxon>Eukaryota</taxon>
        <taxon>Metazoa</taxon>
        <taxon>Chordata</taxon>
        <taxon>Craniata</taxon>
        <taxon>Vertebrata</taxon>
        <taxon>Euteleostomi</taxon>
        <taxon>Actinopterygii</taxon>
        <taxon>Neopterygii</taxon>
        <taxon>Teleostei</taxon>
        <taxon>Osteoglossocephala</taxon>
        <taxon>Osteoglossomorpha</taxon>
        <taxon>Osteoglossiformes</taxon>
        <taxon>Osteoglossidae</taxon>
        <taxon>Scleropages</taxon>
    </lineage>
</organism>
<feature type="compositionally biased region" description="Polar residues" evidence="2">
    <location>
        <begin position="221"/>
        <end position="233"/>
    </location>
</feature>
<dbReference type="InterPro" id="IPR002087">
    <property type="entry name" value="Anti_prolifrtn"/>
</dbReference>
<evidence type="ECO:0000313" key="5">
    <source>
        <dbReference type="Proteomes" id="UP000694397"/>
    </source>
</evidence>
<name>A0A8C9SN32_SCLFO</name>
<keyword evidence="5" id="KW-1185">Reference proteome</keyword>
<feature type="region of interest" description="Disordered" evidence="2">
    <location>
        <begin position="214"/>
        <end position="233"/>
    </location>
</feature>
<gene>
    <name evidence="4" type="primary">BTG4</name>
    <name evidence="4" type="synonym">btg4</name>
</gene>
<evidence type="ECO:0000313" key="4">
    <source>
        <dbReference type="Ensembl" id="ENSSFOP00015039230.1"/>
    </source>
</evidence>
<reference evidence="4" key="3">
    <citation type="submission" date="2025-09" db="UniProtKB">
        <authorList>
            <consortium name="Ensembl"/>
        </authorList>
    </citation>
    <scope>IDENTIFICATION</scope>
</reference>
<reference evidence="4 5" key="1">
    <citation type="submission" date="2019-04" db="EMBL/GenBank/DDBJ databases">
        <authorList>
            <consortium name="Wellcome Sanger Institute Data Sharing"/>
        </authorList>
    </citation>
    <scope>NUCLEOTIDE SEQUENCE [LARGE SCALE GENOMIC DNA]</scope>
</reference>
<dbReference type="PROSITE" id="PS01203">
    <property type="entry name" value="BTG_2"/>
    <property type="match status" value="1"/>
</dbReference>
<feature type="region of interest" description="Disordered" evidence="2">
    <location>
        <begin position="138"/>
        <end position="188"/>
    </location>
</feature>
<dbReference type="RefSeq" id="XP_018598293.2">
    <property type="nucleotide sequence ID" value="XM_018742777.2"/>
</dbReference>
<dbReference type="SMART" id="SM00099">
    <property type="entry name" value="btg1"/>
    <property type="match status" value="1"/>
</dbReference>
<dbReference type="PANTHER" id="PTHR22978">
    <property type="entry name" value="B-CELL TRANSLOCATION GENE"/>
    <property type="match status" value="1"/>
</dbReference>
<accession>A0A8C9SN32</accession>
<evidence type="ECO:0000256" key="2">
    <source>
        <dbReference type="SAM" id="MobiDB-lite"/>
    </source>
</evidence>
<evidence type="ECO:0000259" key="3">
    <source>
        <dbReference type="PROSITE" id="PS01203"/>
    </source>
</evidence>